<feature type="domain" description="NIPSNAP" evidence="2">
    <location>
        <begin position="180"/>
        <end position="277"/>
    </location>
</feature>
<dbReference type="GO" id="GO:0005739">
    <property type="term" value="C:mitochondrion"/>
    <property type="evidence" value="ECO:0007669"/>
    <property type="project" value="TreeGrafter"/>
</dbReference>
<comment type="similarity">
    <text evidence="1">Belongs to the NipSnap family.</text>
</comment>
<dbReference type="InParanoid" id="J4GAB2"/>
<dbReference type="AlphaFoldDB" id="J4GAB2"/>
<accession>J4GAB2</accession>
<dbReference type="EMBL" id="HE797127">
    <property type="protein sequence ID" value="CCM03753.1"/>
    <property type="molecule type" value="Genomic_DNA"/>
</dbReference>
<dbReference type="HOGENOM" id="CLU_053393_0_1_1"/>
<dbReference type="InterPro" id="IPR051557">
    <property type="entry name" value="NipSnap_domain"/>
</dbReference>
<dbReference type="FunFam" id="3.30.70.100:FF:000004">
    <property type="entry name" value="NIPSNAP family protein"/>
    <property type="match status" value="1"/>
</dbReference>
<dbReference type="RefSeq" id="XP_012183036.1">
    <property type="nucleotide sequence ID" value="XM_012327646.1"/>
</dbReference>
<dbReference type="PANTHER" id="PTHR21017:SF17">
    <property type="entry name" value="PROTEIN NIPSNAP"/>
    <property type="match status" value="1"/>
</dbReference>
<dbReference type="SUPFAM" id="SSF54909">
    <property type="entry name" value="Dimeric alpha+beta barrel"/>
    <property type="match status" value="2"/>
</dbReference>
<keyword evidence="4" id="KW-1185">Reference proteome</keyword>
<sequence length="279" mass="31837">MLAMRTSRLLKPTLASVSFDARRAISVKVQSSAGRAVNSILHGSPEAKKEGDVAVQQHSRLVARGKYIHGFEVHRVKPEAVGDYKKAAEQYYAAIKDDSGLHVKLTGSWETVVGEQDTFVHILEYENYSGYDMTTKKIRESDHIKAYRSMLPHLVSRSSQLCQEFAILPTAPPHSEGGIFELRTYQLNPGTLLQWEQTWRKGIEARRKFVEPVGAWFSQVGRLHQVHHMWQYPDLQTRKETREKAWKLDGWSETVSKTAEYSMLMDSIILEPLPFSPLK</sequence>
<dbReference type="GO" id="GO:0000423">
    <property type="term" value="P:mitophagy"/>
    <property type="evidence" value="ECO:0007669"/>
    <property type="project" value="UniProtKB-ARBA"/>
</dbReference>
<gene>
    <name evidence="3" type="ORF">FIBRA_05899</name>
</gene>
<dbReference type="PANTHER" id="PTHR21017">
    <property type="entry name" value="NIPSNAP-RELATED"/>
    <property type="match status" value="1"/>
</dbReference>
<protein>
    <recommendedName>
        <fullName evidence="2">NIPSNAP domain-containing protein</fullName>
    </recommendedName>
</protein>
<proteinExistence type="inferred from homology"/>
<evidence type="ECO:0000259" key="2">
    <source>
        <dbReference type="Pfam" id="PF07978"/>
    </source>
</evidence>
<organism evidence="3 4">
    <name type="scientific">Fibroporia radiculosa</name>
    <dbReference type="NCBI Taxonomy" id="599839"/>
    <lineage>
        <taxon>Eukaryota</taxon>
        <taxon>Fungi</taxon>
        <taxon>Dikarya</taxon>
        <taxon>Basidiomycota</taxon>
        <taxon>Agaricomycotina</taxon>
        <taxon>Agaricomycetes</taxon>
        <taxon>Polyporales</taxon>
        <taxon>Fibroporiaceae</taxon>
        <taxon>Fibroporia</taxon>
    </lineage>
</organism>
<dbReference type="GeneID" id="24098664"/>
<dbReference type="InterPro" id="IPR012577">
    <property type="entry name" value="NIPSNAP"/>
</dbReference>
<dbReference type="Gene3D" id="3.30.70.100">
    <property type="match status" value="2"/>
</dbReference>
<dbReference type="OrthoDB" id="10262843at2759"/>
<dbReference type="Pfam" id="PF07978">
    <property type="entry name" value="NIPSNAP"/>
    <property type="match status" value="1"/>
</dbReference>
<evidence type="ECO:0000256" key="1">
    <source>
        <dbReference type="ARBA" id="ARBA00005291"/>
    </source>
</evidence>
<evidence type="ECO:0000313" key="3">
    <source>
        <dbReference type="EMBL" id="CCM03753.1"/>
    </source>
</evidence>
<reference evidence="3 4" key="1">
    <citation type="journal article" date="2012" name="Appl. Environ. Microbiol.">
        <title>Short-read sequencing for genomic analysis of the brown rot fungus Fibroporia radiculosa.</title>
        <authorList>
            <person name="Tang J.D."/>
            <person name="Perkins A.D."/>
            <person name="Sonstegard T.S."/>
            <person name="Schroeder S.G."/>
            <person name="Burgess S.C."/>
            <person name="Diehl S.V."/>
        </authorList>
    </citation>
    <scope>NUCLEOTIDE SEQUENCE [LARGE SCALE GENOMIC DNA]</scope>
    <source>
        <strain evidence="3 4">TFFH 294</strain>
    </source>
</reference>
<name>J4GAB2_9APHY</name>
<dbReference type="Proteomes" id="UP000006352">
    <property type="component" value="Unassembled WGS sequence"/>
</dbReference>
<evidence type="ECO:0000313" key="4">
    <source>
        <dbReference type="Proteomes" id="UP000006352"/>
    </source>
</evidence>
<dbReference type="STRING" id="599839.J4GAB2"/>
<dbReference type="InterPro" id="IPR011008">
    <property type="entry name" value="Dimeric_a/b-barrel"/>
</dbReference>